<name>A0AAW6TUB7_9BACT</name>
<dbReference type="EMBL" id="JASCXX010000007">
    <property type="protein sequence ID" value="MDI6448922.1"/>
    <property type="molecule type" value="Genomic_DNA"/>
</dbReference>
<evidence type="ECO:0000313" key="3">
    <source>
        <dbReference type="EMBL" id="MDI6448922.1"/>
    </source>
</evidence>
<dbReference type="InterPro" id="IPR002818">
    <property type="entry name" value="DJ-1/PfpI"/>
</dbReference>
<sequence>MMRTTHRRTTLRPHPADACRLSRRSGWCLLMILVLVISAVCWGQQQSSRNAPRERTGRNTRPRTVQFPAPVTSSAVSLERALSLAQNLEAPSDRKLALAEIGQLAWAAQGVTVARTDGAMAAPGGQVPLRVYFSLPDGTFLYDPQTHALQQTADADVRTAVASAVFSRQAGLSVPATTTGGCQIIITGAVRDFSPAYGQNARSAMLLLAGQMSQSMQLQAVSLDLTYIGASDVDSAAIRRYLRLPRASEPVYVALLGYPMSRAAAAATAPSDQRVPPRAVLVVPPSGFQDQELFETSRALAMASVQTMIASTRAARVVGSFGGFAQADLPLNQVRADDFDAVIFIGGLGTIEYYTNPLAVALAREAVAQQKVVAASSTAPVILANAGVLRGVRATALATEQNQLVAAGAIYTGAAVERDGHIITSTGPLVVPLFASAIVEALGGH</sequence>
<feature type="domain" description="DJ-1/PfpI" evidence="2">
    <location>
        <begin position="280"/>
        <end position="440"/>
    </location>
</feature>
<accession>A0AAW6TUB7</accession>
<dbReference type="SUPFAM" id="SSF55469">
    <property type="entry name" value="FMN-dependent nitroreductase-like"/>
    <property type="match status" value="1"/>
</dbReference>
<dbReference type="Gene3D" id="3.40.109.10">
    <property type="entry name" value="NADH Oxidase"/>
    <property type="match status" value="1"/>
</dbReference>
<organism evidence="3 4">
    <name type="scientific">Anaerobaca lacustris</name>
    <dbReference type="NCBI Taxonomy" id="3044600"/>
    <lineage>
        <taxon>Bacteria</taxon>
        <taxon>Pseudomonadati</taxon>
        <taxon>Planctomycetota</taxon>
        <taxon>Phycisphaerae</taxon>
        <taxon>Sedimentisphaerales</taxon>
        <taxon>Anaerobacaceae</taxon>
        <taxon>Anaerobaca</taxon>
    </lineage>
</organism>
<dbReference type="AlphaFoldDB" id="A0AAW6TUB7"/>
<dbReference type="GO" id="GO:0016491">
    <property type="term" value="F:oxidoreductase activity"/>
    <property type="evidence" value="ECO:0007669"/>
    <property type="project" value="InterPro"/>
</dbReference>
<dbReference type="InterPro" id="IPR050325">
    <property type="entry name" value="Prot/Nucl_acid_deglycase"/>
</dbReference>
<evidence type="ECO:0000313" key="4">
    <source>
        <dbReference type="Proteomes" id="UP001431776"/>
    </source>
</evidence>
<dbReference type="PANTHER" id="PTHR48094">
    <property type="entry name" value="PROTEIN/NUCLEIC ACID DEGLYCASE DJ-1-RELATED"/>
    <property type="match status" value="1"/>
</dbReference>
<dbReference type="PANTHER" id="PTHR48094:SF12">
    <property type="entry name" value="PARKINSON DISEASE PROTEIN 7 HOMOLOG"/>
    <property type="match status" value="1"/>
</dbReference>
<gene>
    <name evidence="3" type="ORF">QJ522_07675</name>
</gene>
<dbReference type="InterPro" id="IPR029479">
    <property type="entry name" value="Nitroreductase"/>
</dbReference>
<dbReference type="RefSeq" id="WP_349244332.1">
    <property type="nucleotide sequence ID" value="NZ_JASCXX010000007.1"/>
</dbReference>
<comment type="caution">
    <text evidence="3">The sequence shown here is derived from an EMBL/GenBank/DDBJ whole genome shotgun (WGS) entry which is preliminary data.</text>
</comment>
<feature type="domain" description="Nitroreductase" evidence="1">
    <location>
        <begin position="94"/>
        <end position="258"/>
    </location>
</feature>
<dbReference type="InterPro" id="IPR029062">
    <property type="entry name" value="Class_I_gatase-like"/>
</dbReference>
<dbReference type="SUPFAM" id="SSF52317">
    <property type="entry name" value="Class I glutamine amidotransferase-like"/>
    <property type="match status" value="1"/>
</dbReference>
<keyword evidence="4" id="KW-1185">Reference proteome</keyword>
<proteinExistence type="predicted"/>
<dbReference type="Pfam" id="PF00881">
    <property type="entry name" value="Nitroreductase"/>
    <property type="match status" value="1"/>
</dbReference>
<protein>
    <submittedName>
        <fullName evidence="3">DJ-1/PfpI family protein</fullName>
    </submittedName>
</protein>
<dbReference type="InterPro" id="IPR000415">
    <property type="entry name" value="Nitroreductase-like"/>
</dbReference>
<reference evidence="3" key="1">
    <citation type="submission" date="2023-05" db="EMBL/GenBank/DDBJ databases">
        <title>Anaerotaeda fermentans gen. nov., sp. nov., a novel anaerobic planctomycete of the new family within the order Sedimentisphaerales isolated from Taman Peninsula, Russia.</title>
        <authorList>
            <person name="Khomyakova M.A."/>
            <person name="Merkel A.Y."/>
            <person name="Slobodkin A.I."/>
        </authorList>
    </citation>
    <scope>NUCLEOTIDE SEQUENCE</scope>
    <source>
        <strain evidence="3">M17dextr</strain>
    </source>
</reference>
<dbReference type="GO" id="GO:0005737">
    <property type="term" value="C:cytoplasm"/>
    <property type="evidence" value="ECO:0007669"/>
    <property type="project" value="TreeGrafter"/>
</dbReference>
<evidence type="ECO:0000259" key="2">
    <source>
        <dbReference type="Pfam" id="PF01965"/>
    </source>
</evidence>
<evidence type="ECO:0000259" key="1">
    <source>
        <dbReference type="Pfam" id="PF00881"/>
    </source>
</evidence>
<dbReference type="Pfam" id="PF01965">
    <property type="entry name" value="DJ-1_PfpI"/>
    <property type="match status" value="1"/>
</dbReference>
<dbReference type="Gene3D" id="3.40.50.880">
    <property type="match status" value="1"/>
</dbReference>
<dbReference type="Proteomes" id="UP001431776">
    <property type="component" value="Unassembled WGS sequence"/>
</dbReference>